<evidence type="ECO:0000256" key="1">
    <source>
        <dbReference type="ARBA" id="ARBA00004413"/>
    </source>
</evidence>
<keyword evidence="4" id="KW-0813">Transport</keyword>
<dbReference type="NCBIfam" id="TIGR02473">
    <property type="entry name" value="flagell_FliJ"/>
    <property type="match status" value="1"/>
</dbReference>
<keyword evidence="7" id="KW-1005">Bacterial flagellum biogenesis</keyword>
<dbReference type="PRINTS" id="PR01004">
    <property type="entry name" value="FLGFLIJ"/>
</dbReference>
<evidence type="ECO:0000256" key="6">
    <source>
        <dbReference type="ARBA" id="ARBA00022500"/>
    </source>
</evidence>
<gene>
    <name evidence="12" type="ORF">METUNv1_00321</name>
</gene>
<name>F5R7T9_METUF</name>
<accession>F5R7T9</accession>
<dbReference type="Gene3D" id="1.10.287.1700">
    <property type="match status" value="1"/>
</dbReference>
<evidence type="ECO:0000256" key="9">
    <source>
        <dbReference type="ARBA" id="ARBA00023136"/>
    </source>
</evidence>
<dbReference type="GO" id="GO:0003774">
    <property type="term" value="F:cytoskeletal motor activity"/>
    <property type="evidence" value="ECO:0007669"/>
    <property type="project" value="InterPro"/>
</dbReference>
<feature type="compositionally biased region" description="Basic and acidic residues" evidence="11">
    <location>
        <begin position="127"/>
        <end position="139"/>
    </location>
</feature>
<keyword evidence="13" id="KW-1185">Reference proteome</keyword>
<comment type="subcellular location">
    <subcellularLocation>
        <location evidence="1">Cell membrane</location>
        <topology evidence="1">Peripheral membrane protein</topology>
        <orientation evidence="1">Cytoplasmic side</orientation>
    </subcellularLocation>
</comment>
<evidence type="ECO:0000313" key="12">
    <source>
        <dbReference type="EMBL" id="EGK73150.1"/>
    </source>
</evidence>
<dbReference type="GO" id="GO:0015031">
    <property type="term" value="P:protein transport"/>
    <property type="evidence" value="ECO:0007669"/>
    <property type="project" value="UniProtKB-KW"/>
</dbReference>
<dbReference type="Pfam" id="PF02050">
    <property type="entry name" value="FliJ"/>
    <property type="match status" value="1"/>
</dbReference>
<evidence type="ECO:0000256" key="10">
    <source>
        <dbReference type="ARBA" id="ARBA00023225"/>
    </source>
</evidence>
<keyword evidence="10" id="KW-1006">Bacterial flagellum protein export</keyword>
<evidence type="ECO:0000256" key="8">
    <source>
        <dbReference type="ARBA" id="ARBA00022927"/>
    </source>
</evidence>
<evidence type="ECO:0000256" key="4">
    <source>
        <dbReference type="ARBA" id="ARBA00022448"/>
    </source>
</evidence>
<dbReference type="eggNOG" id="COG2882">
    <property type="taxonomic scope" value="Bacteria"/>
</dbReference>
<reference evidence="12 13" key="1">
    <citation type="journal article" date="2011" name="J. Bacteriol.">
        <title>Genome sequence of Methyloversatilis universalis FAM5T, a methylotrophic representative of the order Rhodocyclales.</title>
        <authorList>
            <person name="Kittichotirat W."/>
            <person name="Good N.M."/>
            <person name="Hall R."/>
            <person name="Bringel F."/>
            <person name="Lajus A."/>
            <person name="Medigue C."/>
            <person name="Smalley N.E."/>
            <person name="Beck D."/>
            <person name="Bumgarner R."/>
            <person name="Vuilleumier S."/>
            <person name="Kalyuzhnaya M.G."/>
        </authorList>
    </citation>
    <scope>NUCLEOTIDE SEQUENCE [LARGE SCALE GENOMIC DNA]</scope>
    <source>
        <strain evidence="13">ATCC BAA-1314 / JCM 13912 / FAM5</strain>
    </source>
</reference>
<dbReference type="InterPro" id="IPR053716">
    <property type="entry name" value="Flag_assembly_chemotaxis_eff"/>
</dbReference>
<dbReference type="STRING" id="1000565.METUNv1_00321"/>
<dbReference type="GO" id="GO:0071973">
    <property type="term" value="P:bacterial-type flagellum-dependent cell motility"/>
    <property type="evidence" value="ECO:0007669"/>
    <property type="project" value="InterPro"/>
</dbReference>
<dbReference type="PANTHER" id="PTHR38786">
    <property type="entry name" value="FLAGELLAR FLIJ PROTEIN"/>
    <property type="match status" value="1"/>
</dbReference>
<feature type="region of interest" description="Disordered" evidence="11">
    <location>
        <begin position="119"/>
        <end position="145"/>
    </location>
</feature>
<proteinExistence type="inferred from homology"/>
<dbReference type="GO" id="GO:0005886">
    <property type="term" value="C:plasma membrane"/>
    <property type="evidence" value="ECO:0007669"/>
    <property type="project" value="UniProtKB-SubCell"/>
</dbReference>
<comment type="caution">
    <text evidence="12">The sequence shown here is derived from an EMBL/GenBank/DDBJ whole genome shotgun (WGS) entry which is preliminary data.</text>
</comment>
<evidence type="ECO:0000256" key="11">
    <source>
        <dbReference type="SAM" id="MobiDB-lite"/>
    </source>
</evidence>
<dbReference type="EMBL" id="AFHG01000029">
    <property type="protein sequence ID" value="EGK73150.1"/>
    <property type="molecule type" value="Genomic_DNA"/>
</dbReference>
<dbReference type="PIRSF" id="PIRSF019404">
    <property type="entry name" value="FliJ"/>
    <property type="match status" value="1"/>
</dbReference>
<keyword evidence="5" id="KW-1003">Cell membrane</keyword>
<comment type="similarity">
    <text evidence="2">Belongs to the FliJ family.</text>
</comment>
<keyword evidence="12" id="KW-0969">Cilium</keyword>
<dbReference type="GO" id="GO:0006935">
    <property type="term" value="P:chemotaxis"/>
    <property type="evidence" value="ECO:0007669"/>
    <property type="project" value="UniProtKB-KW"/>
</dbReference>
<dbReference type="RefSeq" id="WP_008058176.1">
    <property type="nucleotide sequence ID" value="NZ_AFHG01000029.1"/>
</dbReference>
<dbReference type="OrthoDB" id="6465096at2"/>
<keyword evidence="12" id="KW-0966">Cell projection</keyword>
<evidence type="ECO:0000313" key="13">
    <source>
        <dbReference type="Proteomes" id="UP000005019"/>
    </source>
</evidence>
<dbReference type="GO" id="GO:0044781">
    <property type="term" value="P:bacterial-type flagellum organization"/>
    <property type="evidence" value="ECO:0007669"/>
    <property type="project" value="UniProtKB-KW"/>
</dbReference>
<evidence type="ECO:0000256" key="5">
    <source>
        <dbReference type="ARBA" id="ARBA00022475"/>
    </source>
</evidence>
<dbReference type="AlphaFoldDB" id="F5R7T9"/>
<dbReference type="Proteomes" id="UP000005019">
    <property type="component" value="Unassembled WGS sequence"/>
</dbReference>
<evidence type="ECO:0000256" key="2">
    <source>
        <dbReference type="ARBA" id="ARBA00010004"/>
    </source>
</evidence>
<keyword evidence="12" id="KW-0282">Flagellum</keyword>
<organism evidence="12 13">
    <name type="scientific">Methyloversatilis universalis (strain ATCC BAA-1314 / DSM 25237 / JCM 13912 / CCUG 52030 / FAM5)</name>
    <dbReference type="NCBI Taxonomy" id="1000565"/>
    <lineage>
        <taxon>Bacteria</taxon>
        <taxon>Pseudomonadati</taxon>
        <taxon>Pseudomonadota</taxon>
        <taxon>Betaproteobacteria</taxon>
        <taxon>Nitrosomonadales</taxon>
        <taxon>Sterolibacteriaceae</taxon>
        <taxon>Methyloversatilis</taxon>
    </lineage>
</organism>
<keyword evidence="6" id="KW-0145">Chemotaxis</keyword>
<sequence length="145" mass="16765">MADAFRLQSILDLSITRMDEAAKALAALMASEKDQTQKLQMLEQYRAEYQGQFMAAARTGLTPNQWSNYRAFLARIDDAIVHQQRQVDHSRDRAQAGQREWLDTRTRVKAFETLSDRHQVTVQRKQAKAEQRVADDRSGRQVNQD</sequence>
<dbReference type="PANTHER" id="PTHR38786:SF1">
    <property type="entry name" value="FLAGELLAR FLIJ PROTEIN"/>
    <property type="match status" value="1"/>
</dbReference>
<evidence type="ECO:0000256" key="7">
    <source>
        <dbReference type="ARBA" id="ARBA00022795"/>
    </source>
</evidence>
<dbReference type="InterPro" id="IPR052570">
    <property type="entry name" value="FliJ"/>
</dbReference>
<dbReference type="InterPro" id="IPR018006">
    <property type="entry name" value="Flag_FliJ_proteobac"/>
</dbReference>
<keyword evidence="8" id="KW-0653">Protein transport</keyword>
<evidence type="ECO:0000256" key="3">
    <source>
        <dbReference type="ARBA" id="ARBA00020392"/>
    </source>
</evidence>
<keyword evidence="9" id="KW-0472">Membrane</keyword>
<dbReference type="InterPro" id="IPR012823">
    <property type="entry name" value="Flagell_FliJ"/>
</dbReference>
<protein>
    <recommendedName>
        <fullName evidence="3">Flagellar FliJ protein</fullName>
    </recommendedName>
</protein>
<dbReference type="GO" id="GO:0009288">
    <property type="term" value="C:bacterial-type flagellum"/>
    <property type="evidence" value="ECO:0007669"/>
    <property type="project" value="InterPro"/>
</dbReference>